<keyword evidence="5 6" id="KW-0472">Membrane</keyword>
<feature type="transmembrane region" description="Helical" evidence="6">
    <location>
        <begin position="52"/>
        <end position="72"/>
    </location>
</feature>
<dbReference type="InterPro" id="IPR006043">
    <property type="entry name" value="NCS2"/>
</dbReference>
<comment type="subcellular location">
    <subcellularLocation>
        <location evidence="1">Membrane</location>
        <topology evidence="1">Multi-pass membrane protein</topology>
    </subcellularLocation>
</comment>
<evidence type="ECO:0000256" key="6">
    <source>
        <dbReference type="SAM" id="Phobius"/>
    </source>
</evidence>
<evidence type="ECO:0000313" key="7">
    <source>
        <dbReference type="EMBL" id="WAR21449.1"/>
    </source>
</evidence>
<keyword evidence="4 6" id="KW-1133">Transmembrane helix</keyword>
<protein>
    <submittedName>
        <fullName evidence="7">S23A2-like protein</fullName>
    </submittedName>
</protein>
<comment type="similarity">
    <text evidence="2">Belongs to the nucleobase:cation symporter-2 (NCS2) (TC 2.A.40) family.</text>
</comment>
<dbReference type="PANTHER" id="PTHR11119">
    <property type="entry name" value="XANTHINE-URACIL / VITAMIN C PERMEASE FAMILY MEMBER"/>
    <property type="match status" value="1"/>
</dbReference>
<evidence type="ECO:0000256" key="3">
    <source>
        <dbReference type="ARBA" id="ARBA00022692"/>
    </source>
</evidence>
<evidence type="ECO:0000256" key="1">
    <source>
        <dbReference type="ARBA" id="ARBA00004141"/>
    </source>
</evidence>
<gene>
    <name evidence="7" type="ORF">MAR_015423</name>
</gene>
<feature type="transmembrane region" description="Helical" evidence="6">
    <location>
        <begin position="114"/>
        <end position="137"/>
    </location>
</feature>
<reference evidence="7" key="1">
    <citation type="submission" date="2022-11" db="EMBL/GenBank/DDBJ databases">
        <title>Centuries of genome instability and evolution in soft-shell clam transmissible cancer (bioRxiv).</title>
        <authorList>
            <person name="Hart S.F.M."/>
            <person name="Yonemitsu M.A."/>
            <person name="Giersch R.M."/>
            <person name="Beal B.F."/>
            <person name="Arriagada G."/>
            <person name="Davis B.W."/>
            <person name="Ostrander E.A."/>
            <person name="Goff S.P."/>
            <person name="Metzger M.J."/>
        </authorList>
    </citation>
    <scope>NUCLEOTIDE SEQUENCE</scope>
    <source>
        <strain evidence="7">MELC-2E11</strain>
        <tissue evidence="7">Siphon/mantle</tissue>
    </source>
</reference>
<feature type="transmembrane region" description="Helical" evidence="6">
    <location>
        <begin position="143"/>
        <end position="161"/>
    </location>
</feature>
<dbReference type="EMBL" id="CP111023">
    <property type="protein sequence ID" value="WAR21449.1"/>
    <property type="molecule type" value="Genomic_DNA"/>
</dbReference>
<sequence>MLDKGCSGELGPILSPISTWQAVISIAHQLVVSLLVAEVVCASNDSAFKARLLSSTLFMTGLTTLLMVTLGVRLPLFQGAAIEYLSPLLLLGTVDSTFCTTTQTNPKCLILQGSLMVAGAIHTFVGFTGLVGVLLRFIGPMTIIPAVLLIASVTLILTLYLGKKKTPLPNWNRKKGFHILWYPLHQVFAILIGMFVGTVVCAIFTAKDVIPFDECNPHFRTRTDARIDVLEKASWFYFPYPGQFGPISFSSGALVGCLLATMLSILDSVGDYFACARACHVPPPPRHAVNRGLGVEGLCTFFAGAVGCGHATTTYAGNIGVILSNLSEVSLSSTRNLAILGLSITIGIMVPHFIEEHPEIIDTDNIALKNFLKMFFGNANFAGTKKERGILAWSKAQKNLSNEKYLESSDLYKPWLPTEMRKSKWLKFLPFLPEPEQDISAEPINRNIDHEEIEIL</sequence>
<evidence type="ECO:0000256" key="4">
    <source>
        <dbReference type="ARBA" id="ARBA00022989"/>
    </source>
</evidence>
<organism evidence="7 8">
    <name type="scientific">Mya arenaria</name>
    <name type="common">Soft-shell clam</name>
    <dbReference type="NCBI Taxonomy" id="6604"/>
    <lineage>
        <taxon>Eukaryota</taxon>
        <taxon>Metazoa</taxon>
        <taxon>Spiralia</taxon>
        <taxon>Lophotrochozoa</taxon>
        <taxon>Mollusca</taxon>
        <taxon>Bivalvia</taxon>
        <taxon>Autobranchia</taxon>
        <taxon>Heteroconchia</taxon>
        <taxon>Euheterodonta</taxon>
        <taxon>Imparidentia</taxon>
        <taxon>Neoheterodontei</taxon>
        <taxon>Myida</taxon>
        <taxon>Myoidea</taxon>
        <taxon>Myidae</taxon>
        <taxon>Mya</taxon>
    </lineage>
</organism>
<feature type="transmembrane region" description="Helical" evidence="6">
    <location>
        <begin position="182"/>
        <end position="206"/>
    </location>
</feature>
<dbReference type="Proteomes" id="UP001164746">
    <property type="component" value="Chromosome 12"/>
</dbReference>
<name>A0ABY7FJE2_MYAAR</name>
<keyword evidence="8" id="KW-1185">Reference proteome</keyword>
<evidence type="ECO:0000256" key="5">
    <source>
        <dbReference type="ARBA" id="ARBA00023136"/>
    </source>
</evidence>
<accession>A0ABY7FJE2</accession>
<proteinExistence type="inferred from homology"/>
<dbReference type="Pfam" id="PF00860">
    <property type="entry name" value="Xan_ur_permease"/>
    <property type="match status" value="2"/>
</dbReference>
<evidence type="ECO:0000313" key="8">
    <source>
        <dbReference type="Proteomes" id="UP001164746"/>
    </source>
</evidence>
<evidence type="ECO:0000256" key="2">
    <source>
        <dbReference type="ARBA" id="ARBA00008821"/>
    </source>
</evidence>
<keyword evidence="3 6" id="KW-0812">Transmembrane</keyword>